<dbReference type="GeneID" id="93165929"/>
<accession>A0A0J9BHZ9</accession>
<dbReference type="OrthoDB" id="9799748at2"/>
<reference evidence="4 5" key="1">
    <citation type="submission" date="2011-04" db="EMBL/GenBank/DDBJ databases">
        <title>The Genome Sequence of Clostridium citroniae WAL-19142.</title>
        <authorList>
            <consortium name="The Broad Institute Genome Sequencing Platform"/>
            <person name="Earl A."/>
            <person name="Ward D."/>
            <person name="Feldgarden M."/>
            <person name="Gevers D."/>
            <person name="Warren Y.A."/>
            <person name="Tyrrell K.L."/>
            <person name="Citron D.M."/>
            <person name="Goldstein E.J."/>
            <person name="Daigneault M."/>
            <person name="Allen-Vercoe E."/>
            <person name="Young S.K."/>
            <person name="Zeng Q."/>
            <person name="Gargeya S."/>
            <person name="Fitzgerald M."/>
            <person name="Haas B."/>
            <person name="Abouelleil A."/>
            <person name="Alvarado L."/>
            <person name="Arachchi H.M."/>
            <person name="Berlin A."/>
            <person name="Brown A."/>
            <person name="Chapman S.B."/>
            <person name="Chen Z."/>
            <person name="Dunbar C."/>
            <person name="Freedman E."/>
            <person name="Gearin G."/>
            <person name="Gellesch M."/>
            <person name="Goldberg J."/>
            <person name="Griggs A."/>
            <person name="Gujja S."/>
            <person name="Heilman E.R."/>
            <person name="Heiman D."/>
            <person name="Howarth C."/>
            <person name="Larson L."/>
            <person name="Lui A."/>
            <person name="MacDonald P.J."/>
            <person name="Mehta T."/>
            <person name="Montmayeur A."/>
            <person name="Murphy C."/>
            <person name="Neiman D."/>
            <person name="Pearson M."/>
            <person name="Priest M."/>
            <person name="Roberts A."/>
            <person name="Saif S."/>
            <person name="Shea T."/>
            <person name="Shenoy N."/>
            <person name="Sisk P."/>
            <person name="Stolte C."/>
            <person name="Sykes S."/>
            <person name="White J."/>
            <person name="Yandava C."/>
            <person name="Wortman J."/>
            <person name="Nusbaum C."/>
            <person name="Birren B."/>
        </authorList>
    </citation>
    <scope>NUCLEOTIDE SEQUENCE [LARGE SCALE GENOMIC DNA]</scope>
    <source>
        <strain evidence="4 5">WAL-19142</strain>
    </source>
</reference>
<dbReference type="Gene3D" id="1.10.10.10">
    <property type="entry name" value="Winged helix-like DNA-binding domain superfamily/Winged helix DNA-binding domain"/>
    <property type="match status" value="1"/>
</dbReference>
<sequence length="85" mass="9898">MGYYDSVYSEELPHRAISLYMYLKERTDKKGQCFPAMSTIAEELNLSRRTIQRAVADLEKAGFIKTEQRFRRKGGKSSLLYTILK</sequence>
<evidence type="ECO:0000256" key="3">
    <source>
        <dbReference type="ARBA" id="ARBA00023163"/>
    </source>
</evidence>
<dbReference type="EMBL" id="ADLK01000049">
    <property type="protein sequence ID" value="KMW12487.1"/>
    <property type="molecule type" value="Genomic_DNA"/>
</dbReference>
<dbReference type="GO" id="GO:0003677">
    <property type="term" value="F:DNA binding"/>
    <property type="evidence" value="ECO:0007669"/>
    <property type="project" value="UniProtKB-KW"/>
</dbReference>
<comment type="caution">
    <text evidence="4">The sequence shown here is derived from an EMBL/GenBank/DDBJ whole genome shotgun (WGS) entry which is preliminary data.</text>
</comment>
<keyword evidence="3" id="KW-0804">Transcription</keyword>
<dbReference type="RefSeq" id="WP_045094335.1">
    <property type="nucleotide sequence ID" value="NZ_KQ235886.1"/>
</dbReference>
<evidence type="ECO:0000256" key="1">
    <source>
        <dbReference type="ARBA" id="ARBA00023015"/>
    </source>
</evidence>
<protein>
    <recommendedName>
        <fullName evidence="6">Helix-turn-helix domain-containing protein</fullName>
    </recommendedName>
</protein>
<dbReference type="GO" id="GO:0003700">
    <property type="term" value="F:DNA-binding transcription factor activity"/>
    <property type="evidence" value="ECO:0007669"/>
    <property type="project" value="InterPro"/>
</dbReference>
<name>A0A0J9BHZ9_9FIRM</name>
<evidence type="ECO:0008006" key="6">
    <source>
        <dbReference type="Google" id="ProtNLM"/>
    </source>
</evidence>
<dbReference type="Proteomes" id="UP000037392">
    <property type="component" value="Unassembled WGS sequence"/>
</dbReference>
<proteinExistence type="predicted"/>
<organism evidence="4 5">
    <name type="scientific">[Clostridium] citroniae WAL-19142</name>
    <dbReference type="NCBI Taxonomy" id="742734"/>
    <lineage>
        <taxon>Bacteria</taxon>
        <taxon>Bacillati</taxon>
        <taxon>Bacillota</taxon>
        <taxon>Clostridia</taxon>
        <taxon>Lachnospirales</taxon>
        <taxon>Lachnospiraceae</taxon>
        <taxon>Enterocloster</taxon>
    </lineage>
</organism>
<dbReference type="PRINTS" id="PR00035">
    <property type="entry name" value="HTHGNTR"/>
</dbReference>
<dbReference type="Pfam" id="PF13730">
    <property type="entry name" value="HTH_36"/>
    <property type="match status" value="1"/>
</dbReference>
<dbReference type="AlphaFoldDB" id="A0A0J9BHZ9"/>
<gene>
    <name evidence="4" type="ORF">HMPREF9470_05212</name>
</gene>
<keyword evidence="1" id="KW-0805">Transcription regulation</keyword>
<dbReference type="InterPro" id="IPR036388">
    <property type="entry name" value="WH-like_DNA-bd_sf"/>
</dbReference>
<dbReference type="InterPro" id="IPR036390">
    <property type="entry name" value="WH_DNA-bd_sf"/>
</dbReference>
<evidence type="ECO:0000256" key="2">
    <source>
        <dbReference type="ARBA" id="ARBA00023125"/>
    </source>
</evidence>
<dbReference type="SUPFAM" id="SSF46785">
    <property type="entry name" value="Winged helix' DNA-binding domain"/>
    <property type="match status" value="1"/>
</dbReference>
<dbReference type="PATRIC" id="fig|742734.4.peg.5574"/>
<evidence type="ECO:0000313" key="5">
    <source>
        <dbReference type="Proteomes" id="UP000037392"/>
    </source>
</evidence>
<evidence type="ECO:0000313" key="4">
    <source>
        <dbReference type="EMBL" id="KMW12487.1"/>
    </source>
</evidence>
<keyword evidence="2" id="KW-0238">DNA-binding</keyword>
<dbReference type="InterPro" id="IPR000524">
    <property type="entry name" value="Tscrpt_reg_HTH_GntR"/>
</dbReference>